<reference evidence="2" key="3">
    <citation type="submission" date="2015-06" db="UniProtKB">
        <authorList>
            <consortium name="EnsemblProtists"/>
        </authorList>
    </citation>
    <scope>IDENTIFICATION</scope>
</reference>
<gene>
    <name evidence="1" type="ORF">GUITHDRAFT_155628</name>
</gene>
<evidence type="ECO:0000313" key="1">
    <source>
        <dbReference type="EMBL" id="EKX34943.1"/>
    </source>
</evidence>
<keyword evidence="3" id="KW-1185">Reference proteome</keyword>
<dbReference type="HOGENOM" id="CLU_1791956_0_0_1"/>
<reference evidence="3" key="2">
    <citation type="submission" date="2012-11" db="EMBL/GenBank/DDBJ databases">
        <authorList>
            <person name="Kuo A."/>
            <person name="Curtis B.A."/>
            <person name="Tanifuji G."/>
            <person name="Burki F."/>
            <person name="Gruber A."/>
            <person name="Irimia M."/>
            <person name="Maruyama S."/>
            <person name="Arias M.C."/>
            <person name="Ball S.G."/>
            <person name="Gile G.H."/>
            <person name="Hirakawa Y."/>
            <person name="Hopkins J.F."/>
            <person name="Rensing S.A."/>
            <person name="Schmutz J."/>
            <person name="Symeonidi A."/>
            <person name="Elias M."/>
            <person name="Eveleigh R.J."/>
            <person name="Herman E.K."/>
            <person name="Klute M.J."/>
            <person name="Nakayama T."/>
            <person name="Obornik M."/>
            <person name="Reyes-Prieto A."/>
            <person name="Armbrust E.V."/>
            <person name="Aves S.J."/>
            <person name="Beiko R.G."/>
            <person name="Coutinho P."/>
            <person name="Dacks J.B."/>
            <person name="Durnford D.G."/>
            <person name="Fast N.M."/>
            <person name="Green B.R."/>
            <person name="Grisdale C."/>
            <person name="Hempe F."/>
            <person name="Henrissat B."/>
            <person name="Hoppner M.P."/>
            <person name="Ishida K.-I."/>
            <person name="Kim E."/>
            <person name="Koreny L."/>
            <person name="Kroth P.G."/>
            <person name="Liu Y."/>
            <person name="Malik S.-B."/>
            <person name="Maier U.G."/>
            <person name="McRose D."/>
            <person name="Mock T."/>
            <person name="Neilson J.A."/>
            <person name="Onodera N.T."/>
            <person name="Poole A.M."/>
            <person name="Pritham E.J."/>
            <person name="Richards T.A."/>
            <person name="Rocap G."/>
            <person name="Roy S.W."/>
            <person name="Sarai C."/>
            <person name="Schaack S."/>
            <person name="Shirato S."/>
            <person name="Slamovits C.H."/>
            <person name="Spencer D.F."/>
            <person name="Suzuki S."/>
            <person name="Worden A.Z."/>
            <person name="Zauner S."/>
            <person name="Barry K."/>
            <person name="Bell C."/>
            <person name="Bharti A.K."/>
            <person name="Crow J.A."/>
            <person name="Grimwood J."/>
            <person name="Kramer R."/>
            <person name="Lindquist E."/>
            <person name="Lucas S."/>
            <person name="Salamov A."/>
            <person name="McFadden G.I."/>
            <person name="Lane C.E."/>
            <person name="Keeling P.J."/>
            <person name="Gray M.W."/>
            <person name="Grigoriev I.V."/>
            <person name="Archibald J.M."/>
        </authorList>
    </citation>
    <scope>NUCLEOTIDE SEQUENCE</scope>
    <source>
        <strain evidence="3">CCMP2712</strain>
    </source>
</reference>
<dbReference type="KEGG" id="gtt:GUITHDRAFT_155628"/>
<accession>L1IFD4</accession>
<reference evidence="1 3" key="1">
    <citation type="journal article" date="2012" name="Nature">
        <title>Algal genomes reveal evolutionary mosaicism and the fate of nucleomorphs.</title>
        <authorList>
            <consortium name="DOE Joint Genome Institute"/>
            <person name="Curtis B.A."/>
            <person name="Tanifuji G."/>
            <person name="Burki F."/>
            <person name="Gruber A."/>
            <person name="Irimia M."/>
            <person name="Maruyama S."/>
            <person name="Arias M.C."/>
            <person name="Ball S.G."/>
            <person name="Gile G.H."/>
            <person name="Hirakawa Y."/>
            <person name="Hopkins J.F."/>
            <person name="Kuo A."/>
            <person name="Rensing S.A."/>
            <person name="Schmutz J."/>
            <person name="Symeonidi A."/>
            <person name="Elias M."/>
            <person name="Eveleigh R.J."/>
            <person name="Herman E.K."/>
            <person name="Klute M.J."/>
            <person name="Nakayama T."/>
            <person name="Obornik M."/>
            <person name="Reyes-Prieto A."/>
            <person name="Armbrust E.V."/>
            <person name="Aves S.J."/>
            <person name="Beiko R.G."/>
            <person name="Coutinho P."/>
            <person name="Dacks J.B."/>
            <person name="Durnford D.G."/>
            <person name="Fast N.M."/>
            <person name="Green B.R."/>
            <person name="Grisdale C.J."/>
            <person name="Hempel F."/>
            <person name="Henrissat B."/>
            <person name="Hoppner M.P."/>
            <person name="Ishida K."/>
            <person name="Kim E."/>
            <person name="Koreny L."/>
            <person name="Kroth P.G."/>
            <person name="Liu Y."/>
            <person name="Malik S.B."/>
            <person name="Maier U.G."/>
            <person name="McRose D."/>
            <person name="Mock T."/>
            <person name="Neilson J.A."/>
            <person name="Onodera N.T."/>
            <person name="Poole A.M."/>
            <person name="Pritham E.J."/>
            <person name="Richards T.A."/>
            <person name="Rocap G."/>
            <person name="Roy S.W."/>
            <person name="Sarai C."/>
            <person name="Schaack S."/>
            <person name="Shirato S."/>
            <person name="Slamovits C.H."/>
            <person name="Spencer D.F."/>
            <person name="Suzuki S."/>
            <person name="Worden A.Z."/>
            <person name="Zauner S."/>
            <person name="Barry K."/>
            <person name="Bell C."/>
            <person name="Bharti A.K."/>
            <person name="Crow J.A."/>
            <person name="Grimwood J."/>
            <person name="Kramer R."/>
            <person name="Lindquist E."/>
            <person name="Lucas S."/>
            <person name="Salamov A."/>
            <person name="McFadden G.I."/>
            <person name="Lane C.E."/>
            <person name="Keeling P.J."/>
            <person name="Gray M.W."/>
            <person name="Grigoriev I.V."/>
            <person name="Archibald J.M."/>
        </authorList>
    </citation>
    <scope>NUCLEOTIDE SEQUENCE</scope>
    <source>
        <strain evidence="1 3">CCMP2712</strain>
    </source>
</reference>
<organism evidence="1">
    <name type="scientific">Guillardia theta (strain CCMP2712)</name>
    <name type="common">Cryptophyte</name>
    <dbReference type="NCBI Taxonomy" id="905079"/>
    <lineage>
        <taxon>Eukaryota</taxon>
        <taxon>Cryptophyceae</taxon>
        <taxon>Pyrenomonadales</taxon>
        <taxon>Geminigeraceae</taxon>
        <taxon>Guillardia</taxon>
    </lineage>
</organism>
<dbReference type="Proteomes" id="UP000011087">
    <property type="component" value="Unassembled WGS sequence"/>
</dbReference>
<evidence type="ECO:0000313" key="3">
    <source>
        <dbReference type="Proteomes" id="UP000011087"/>
    </source>
</evidence>
<dbReference type="RefSeq" id="XP_005821923.1">
    <property type="nucleotide sequence ID" value="XM_005821866.1"/>
</dbReference>
<dbReference type="EnsemblProtists" id="EKX34943">
    <property type="protein sequence ID" value="EKX34943"/>
    <property type="gene ID" value="GUITHDRAFT_155628"/>
</dbReference>
<name>L1IFD4_GUITC</name>
<dbReference type="AlphaFoldDB" id="L1IFD4"/>
<evidence type="ECO:0000313" key="2">
    <source>
        <dbReference type="EnsemblProtists" id="EKX34943"/>
    </source>
</evidence>
<protein>
    <submittedName>
        <fullName evidence="1 2">Uncharacterized protein</fullName>
    </submittedName>
</protein>
<feature type="non-terminal residue" evidence="1">
    <location>
        <position position="145"/>
    </location>
</feature>
<proteinExistence type="predicted"/>
<dbReference type="GeneID" id="17291680"/>
<dbReference type="PaxDb" id="55529-EKX34943"/>
<dbReference type="EMBL" id="JH993100">
    <property type="protein sequence ID" value="EKX34943.1"/>
    <property type="molecule type" value="Genomic_DNA"/>
</dbReference>
<sequence length="145" mass="17125">MSKSEETNLHSLRTMDPTDYQVSMQALDRQLKENFTLLYMIKPGNYLQSKLRMQALYRDGFVSALFHEESIKALYAIRGIQFISFTVGWYLVTRTYLNSLTYRYHEHRIVKVETFVVQTDYQRQPTAIDFSLASCSWKTNLLFVI</sequence>